<protein>
    <recommendedName>
        <fullName evidence="8">DDE Tnp4 domain-containing protein</fullName>
    </recommendedName>
</protein>
<keyword evidence="6" id="KW-0378">Hydrolase</keyword>
<evidence type="ECO:0000256" key="4">
    <source>
        <dbReference type="ARBA" id="ARBA00022722"/>
    </source>
</evidence>
<comment type="subcellular location">
    <subcellularLocation>
        <location evidence="2">Nucleus</location>
    </subcellularLocation>
</comment>
<keyword evidence="7" id="KW-0539">Nucleus</keyword>
<dbReference type="InterPro" id="IPR045249">
    <property type="entry name" value="HARBI1-like"/>
</dbReference>
<dbReference type="Pfam" id="PF13359">
    <property type="entry name" value="DDE_Tnp_4"/>
    <property type="match status" value="1"/>
</dbReference>
<evidence type="ECO:0000256" key="2">
    <source>
        <dbReference type="ARBA" id="ARBA00004123"/>
    </source>
</evidence>
<name>A0AAV8XB73_9CUCU</name>
<evidence type="ECO:0000256" key="7">
    <source>
        <dbReference type="ARBA" id="ARBA00023242"/>
    </source>
</evidence>
<evidence type="ECO:0000256" key="6">
    <source>
        <dbReference type="ARBA" id="ARBA00022801"/>
    </source>
</evidence>
<evidence type="ECO:0000256" key="3">
    <source>
        <dbReference type="ARBA" id="ARBA00006958"/>
    </source>
</evidence>
<dbReference type="Proteomes" id="UP001162156">
    <property type="component" value="Unassembled WGS sequence"/>
</dbReference>
<accession>A0AAV8XB73</accession>
<dbReference type="GO" id="GO:0016787">
    <property type="term" value="F:hydrolase activity"/>
    <property type="evidence" value="ECO:0007669"/>
    <property type="project" value="UniProtKB-KW"/>
</dbReference>
<evidence type="ECO:0000259" key="8">
    <source>
        <dbReference type="Pfam" id="PF13359"/>
    </source>
</evidence>
<dbReference type="PANTHER" id="PTHR22930">
    <property type="match status" value="1"/>
</dbReference>
<dbReference type="PANTHER" id="PTHR22930:SF267">
    <property type="entry name" value="NUCLEASE HARBI1-RELATED"/>
    <property type="match status" value="1"/>
</dbReference>
<dbReference type="AlphaFoldDB" id="A0AAV8XB73"/>
<evidence type="ECO:0000313" key="10">
    <source>
        <dbReference type="Proteomes" id="UP001162156"/>
    </source>
</evidence>
<comment type="similarity">
    <text evidence="3">Belongs to the HARBI1 family.</text>
</comment>
<comment type="caution">
    <text evidence="9">The sequence shown here is derived from an EMBL/GenBank/DDBJ whole genome shotgun (WGS) entry which is preliminary data.</text>
</comment>
<feature type="domain" description="DDE Tnp4" evidence="8">
    <location>
        <begin position="4"/>
        <end position="78"/>
    </location>
</feature>
<dbReference type="EMBL" id="JANEYF010003531">
    <property type="protein sequence ID" value="KAJ8935706.1"/>
    <property type="molecule type" value="Genomic_DNA"/>
</dbReference>
<dbReference type="GO" id="GO:0004518">
    <property type="term" value="F:nuclease activity"/>
    <property type="evidence" value="ECO:0007669"/>
    <property type="project" value="UniProtKB-KW"/>
</dbReference>
<sequence>AQRDSGYPLELWLFTPFLNPRNQPEEAFNNTLTSARNLVERTNGILKGRFRCLSRHRTLIYHLVRAANIIYACCVLHNIALNAGLNLAEVEIEYPVEENYDNS</sequence>
<reference evidence="9" key="1">
    <citation type="journal article" date="2023" name="Insect Mol. Biol.">
        <title>Genome sequencing provides insights into the evolution of gene families encoding plant cell wall-degrading enzymes in longhorned beetles.</title>
        <authorList>
            <person name="Shin N.R."/>
            <person name="Okamura Y."/>
            <person name="Kirsch R."/>
            <person name="Pauchet Y."/>
        </authorList>
    </citation>
    <scope>NUCLEOTIDE SEQUENCE</scope>
    <source>
        <strain evidence="9">RBIC_L_NR</strain>
    </source>
</reference>
<proteinExistence type="inferred from homology"/>
<keyword evidence="4" id="KW-0540">Nuclease</keyword>
<keyword evidence="10" id="KW-1185">Reference proteome</keyword>
<evidence type="ECO:0000256" key="5">
    <source>
        <dbReference type="ARBA" id="ARBA00022723"/>
    </source>
</evidence>
<gene>
    <name evidence="9" type="ORF">NQ314_012683</name>
</gene>
<evidence type="ECO:0000313" key="9">
    <source>
        <dbReference type="EMBL" id="KAJ8935706.1"/>
    </source>
</evidence>
<dbReference type="GO" id="GO:0005634">
    <property type="term" value="C:nucleus"/>
    <property type="evidence" value="ECO:0007669"/>
    <property type="project" value="UniProtKB-SubCell"/>
</dbReference>
<dbReference type="GO" id="GO:0046872">
    <property type="term" value="F:metal ion binding"/>
    <property type="evidence" value="ECO:0007669"/>
    <property type="project" value="UniProtKB-KW"/>
</dbReference>
<evidence type="ECO:0000256" key="1">
    <source>
        <dbReference type="ARBA" id="ARBA00001968"/>
    </source>
</evidence>
<feature type="non-terminal residue" evidence="9">
    <location>
        <position position="1"/>
    </location>
</feature>
<keyword evidence="5" id="KW-0479">Metal-binding</keyword>
<organism evidence="9 10">
    <name type="scientific">Rhamnusium bicolor</name>
    <dbReference type="NCBI Taxonomy" id="1586634"/>
    <lineage>
        <taxon>Eukaryota</taxon>
        <taxon>Metazoa</taxon>
        <taxon>Ecdysozoa</taxon>
        <taxon>Arthropoda</taxon>
        <taxon>Hexapoda</taxon>
        <taxon>Insecta</taxon>
        <taxon>Pterygota</taxon>
        <taxon>Neoptera</taxon>
        <taxon>Endopterygota</taxon>
        <taxon>Coleoptera</taxon>
        <taxon>Polyphaga</taxon>
        <taxon>Cucujiformia</taxon>
        <taxon>Chrysomeloidea</taxon>
        <taxon>Cerambycidae</taxon>
        <taxon>Lepturinae</taxon>
        <taxon>Rhagiini</taxon>
        <taxon>Rhamnusium</taxon>
    </lineage>
</organism>
<comment type="cofactor">
    <cofactor evidence="1">
        <name>a divalent metal cation</name>
        <dbReference type="ChEBI" id="CHEBI:60240"/>
    </cofactor>
</comment>
<dbReference type="InterPro" id="IPR027806">
    <property type="entry name" value="HARBI1_dom"/>
</dbReference>